<evidence type="ECO:0000313" key="2">
    <source>
        <dbReference type="EMBL" id="EPX59389.1"/>
    </source>
</evidence>
<dbReference type="EMBL" id="ANAH02000017">
    <property type="protein sequence ID" value="EPX59389.1"/>
    <property type="molecule type" value="Genomic_DNA"/>
</dbReference>
<keyword evidence="3" id="KW-1185">Reference proteome</keyword>
<reference evidence="2" key="1">
    <citation type="submission" date="2013-05" db="EMBL/GenBank/DDBJ databases">
        <title>Genome assembly of Cystobacter fuscus DSM 2262.</title>
        <authorList>
            <person name="Sharma G."/>
            <person name="Khatri I."/>
            <person name="Kaur C."/>
            <person name="Mayilraj S."/>
            <person name="Subramanian S."/>
        </authorList>
    </citation>
    <scope>NUCLEOTIDE SEQUENCE [LARGE SCALE GENOMIC DNA]</scope>
    <source>
        <strain evidence="2">DSM 2262</strain>
    </source>
</reference>
<organism evidence="2 3">
    <name type="scientific">Cystobacter fuscus (strain ATCC 25194 / DSM 2262 / NBRC 100088 / M29)</name>
    <dbReference type="NCBI Taxonomy" id="1242864"/>
    <lineage>
        <taxon>Bacteria</taxon>
        <taxon>Pseudomonadati</taxon>
        <taxon>Myxococcota</taxon>
        <taxon>Myxococcia</taxon>
        <taxon>Myxococcales</taxon>
        <taxon>Cystobacterineae</taxon>
        <taxon>Archangiaceae</taxon>
        <taxon>Cystobacter</taxon>
    </lineage>
</organism>
<proteinExistence type="predicted"/>
<evidence type="ECO:0000256" key="1">
    <source>
        <dbReference type="SAM" id="MobiDB-lite"/>
    </source>
</evidence>
<feature type="region of interest" description="Disordered" evidence="1">
    <location>
        <begin position="1"/>
        <end position="100"/>
    </location>
</feature>
<evidence type="ECO:0000313" key="3">
    <source>
        <dbReference type="Proteomes" id="UP000011682"/>
    </source>
</evidence>
<feature type="compositionally biased region" description="Basic residues" evidence="1">
    <location>
        <begin position="75"/>
        <end position="87"/>
    </location>
</feature>
<gene>
    <name evidence="2" type="ORF">D187_002879</name>
</gene>
<protein>
    <submittedName>
        <fullName evidence="2">Uncharacterized protein</fullName>
    </submittedName>
</protein>
<accession>S9QDF9</accession>
<comment type="caution">
    <text evidence="2">The sequence shown here is derived from an EMBL/GenBank/DDBJ whole genome shotgun (WGS) entry which is preliminary data.</text>
</comment>
<dbReference type="AlphaFoldDB" id="S9QDF9"/>
<dbReference type="Proteomes" id="UP000011682">
    <property type="component" value="Unassembled WGS sequence"/>
</dbReference>
<name>S9QDF9_CYSF2</name>
<sequence length="100" mass="10421">MGKGEGARGEGGGRPGATPLVTPSSNTGAKPSWQCARRARETVPPECFLQDDSSSGPRSRWASLVASPPTARATRSPHLHDHGRRLPHGSAPPGSLPGHR</sequence>